<proteinExistence type="predicted"/>
<reference evidence="3 4" key="1">
    <citation type="submission" date="2023-07" db="EMBL/GenBank/DDBJ databases">
        <title>Genomic Encyclopedia of Type Strains, Phase IV (KMG-IV): sequencing the most valuable type-strain genomes for metagenomic binning, comparative biology and taxonomic classification.</title>
        <authorList>
            <person name="Goeker M."/>
        </authorList>
    </citation>
    <scope>NUCLEOTIDE SEQUENCE [LARGE SCALE GENOMIC DNA]</scope>
    <source>
        <strain evidence="3 4">B6-8</strain>
    </source>
</reference>
<keyword evidence="1" id="KW-0238">DNA-binding</keyword>
<evidence type="ECO:0000259" key="2">
    <source>
        <dbReference type="PROSITE" id="PS50943"/>
    </source>
</evidence>
<dbReference type="InterPro" id="IPR001387">
    <property type="entry name" value="Cro/C1-type_HTH"/>
</dbReference>
<dbReference type="EMBL" id="JAUSVO010000002">
    <property type="protein sequence ID" value="MDQ0436984.1"/>
    <property type="molecule type" value="Genomic_DNA"/>
</dbReference>
<sequence length="274" mass="30931">MALLAKCEQNKAGLQQGVFARSRSKHKVYFARKELAPLYFAIELIPGCDDCAMTKASAMITKIYAHIRIEKHWPMSEIGIGEKLRIWRRSNGIKQDAMAAALGVSQATVSRWESGRDIPSIEISRRITDLIATQIRDELAIESRFIEKLSSVQAIFDIDGIRLQAASSGCIRAWPLFSRLAGRAFEARMIGESRIILDDAETRSSVVRGDIAMIVGVSTRHLDLEGDAPFKHRWISRFWFHGHRVFTTLAYEPCDADTPIGIEQIFRLEDIAKR</sequence>
<gene>
    <name evidence="3" type="ORF">QO014_001369</name>
</gene>
<keyword evidence="4" id="KW-1185">Reference proteome</keyword>
<dbReference type="PROSITE" id="PS50943">
    <property type="entry name" value="HTH_CROC1"/>
    <property type="match status" value="1"/>
</dbReference>
<organism evidence="3 4">
    <name type="scientific">Kaistia dalseonensis</name>
    <dbReference type="NCBI Taxonomy" id="410840"/>
    <lineage>
        <taxon>Bacteria</taxon>
        <taxon>Pseudomonadati</taxon>
        <taxon>Pseudomonadota</taxon>
        <taxon>Alphaproteobacteria</taxon>
        <taxon>Hyphomicrobiales</taxon>
        <taxon>Kaistiaceae</taxon>
        <taxon>Kaistia</taxon>
    </lineage>
</organism>
<dbReference type="SMART" id="SM00530">
    <property type="entry name" value="HTH_XRE"/>
    <property type="match status" value="1"/>
</dbReference>
<dbReference type="Pfam" id="PF01381">
    <property type="entry name" value="HTH_3"/>
    <property type="match status" value="1"/>
</dbReference>
<comment type="caution">
    <text evidence="3">The sequence shown here is derived from an EMBL/GenBank/DDBJ whole genome shotgun (WGS) entry which is preliminary data.</text>
</comment>
<name>A0ABU0H3V2_9HYPH</name>
<dbReference type="RefSeq" id="WP_266347925.1">
    <property type="nucleotide sequence ID" value="NZ_JAPKNG010000002.1"/>
</dbReference>
<accession>A0ABU0H3V2</accession>
<dbReference type="PANTHER" id="PTHR46558:SF4">
    <property type="entry name" value="DNA-BIDING PHAGE PROTEIN"/>
    <property type="match status" value="1"/>
</dbReference>
<evidence type="ECO:0000256" key="1">
    <source>
        <dbReference type="ARBA" id="ARBA00023125"/>
    </source>
</evidence>
<evidence type="ECO:0000313" key="4">
    <source>
        <dbReference type="Proteomes" id="UP001241603"/>
    </source>
</evidence>
<feature type="domain" description="HTH cro/C1-type" evidence="2">
    <location>
        <begin position="84"/>
        <end position="139"/>
    </location>
</feature>
<dbReference type="PANTHER" id="PTHR46558">
    <property type="entry name" value="TRACRIPTIONAL REGULATORY PROTEIN-RELATED-RELATED"/>
    <property type="match status" value="1"/>
</dbReference>
<dbReference type="InterPro" id="IPR010982">
    <property type="entry name" value="Lambda_DNA-bd_dom_sf"/>
</dbReference>
<dbReference type="CDD" id="cd00093">
    <property type="entry name" value="HTH_XRE"/>
    <property type="match status" value="1"/>
</dbReference>
<evidence type="ECO:0000313" key="3">
    <source>
        <dbReference type="EMBL" id="MDQ0436984.1"/>
    </source>
</evidence>
<dbReference type="SUPFAM" id="SSF47413">
    <property type="entry name" value="lambda repressor-like DNA-binding domains"/>
    <property type="match status" value="1"/>
</dbReference>
<dbReference type="Proteomes" id="UP001241603">
    <property type="component" value="Unassembled WGS sequence"/>
</dbReference>
<dbReference type="Gene3D" id="1.10.260.40">
    <property type="entry name" value="lambda repressor-like DNA-binding domains"/>
    <property type="match status" value="1"/>
</dbReference>
<protein>
    <submittedName>
        <fullName evidence="3">Transcriptional regulator with XRE-family HTH domain</fullName>
    </submittedName>
</protein>